<dbReference type="Proteomes" id="UP001215598">
    <property type="component" value="Unassembled WGS sequence"/>
</dbReference>
<name>A0AAD7I0L5_9AGAR</name>
<comment type="caution">
    <text evidence="1">The sequence shown here is derived from an EMBL/GenBank/DDBJ whole genome shotgun (WGS) entry which is preliminary data.</text>
</comment>
<evidence type="ECO:0000313" key="2">
    <source>
        <dbReference type="Proteomes" id="UP001215598"/>
    </source>
</evidence>
<dbReference type="Gene3D" id="3.80.10.10">
    <property type="entry name" value="Ribonuclease Inhibitor"/>
    <property type="match status" value="1"/>
</dbReference>
<keyword evidence="2" id="KW-1185">Reference proteome</keyword>
<evidence type="ECO:0000313" key="1">
    <source>
        <dbReference type="EMBL" id="KAJ7732510.1"/>
    </source>
</evidence>
<accession>A0AAD7I0L5</accession>
<dbReference type="InterPro" id="IPR032675">
    <property type="entry name" value="LRR_dom_sf"/>
</dbReference>
<reference evidence="1" key="1">
    <citation type="submission" date="2023-03" db="EMBL/GenBank/DDBJ databases">
        <title>Massive genome expansion in bonnet fungi (Mycena s.s.) driven by repeated elements and novel gene families across ecological guilds.</title>
        <authorList>
            <consortium name="Lawrence Berkeley National Laboratory"/>
            <person name="Harder C.B."/>
            <person name="Miyauchi S."/>
            <person name="Viragh M."/>
            <person name="Kuo A."/>
            <person name="Thoen E."/>
            <person name="Andreopoulos B."/>
            <person name="Lu D."/>
            <person name="Skrede I."/>
            <person name="Drula E."/>
            <person name="Henrissat B."/>
            <person name="Morin E."/>
            <person name="Kohler A."/>
            <person name="Barry K."/>
            <person name="LaButti K."/>
            <person name="Morin E."/>
            <person name="Salamov A."/>
            <person name="Lipzen A."/>
            <person name="Mereny Z."/>
            <person name="Hegedus B."/>
            <person name="Baldrian P."/>
            <person name="Stursova M."/>
            <person name="Weitz H."/>
            <person name="Taylor A."/>
            <person name="Grigoriev I.V."/>
            <person name="Nagy L.G."/>
            <person name="Martin F."/>
            <person name="Kauserud H."/>
        </authorList>
    </citation>
    <scope>NUCLEOTIDE SEQUENCE</scope>
    <source>
        <strain evidence="1">CBHHK182m</strain>
    </source>
</reference>
<gene>
    <name evidence="1" type="ORF">B0H16DRAFT_1580902</name>
</gene>
<dbReference type="SUPFAM" id="SSF52047">
    <property type="entry name" value="RNI-like"/>
    <property type="match status" value="1"/>
</dbReference>
<dbReference type="EMBL" id="JARKIB010000144">
    <property type="protein sequence ID" value="KAJ7732510.1"/>
    <property type="molecule type" value="Genomic_DNA"/>
</dbReference>
<organism evidence="1 2">
    <name type="scientific">Mycena metata</name>
    <dbReference type="NCBI Taxonomy" id="1033252"/>
    <lineage>
        <taxon>Eukaryota</taxon>
        <taxon>Fungi</taxon>
        <taxon>Dikarya</taxon>
        <taxon>Basidiomycota</taxon>
        <taxon>Agaricomycotina</taxon>
        <taxon>Agaricomycetes</taxon>
        <taxon>Agaricomycetidae</taxon>
        <taxon>Agaricales</taxon>
        <taxon>Marasmiineae</taxon>
        <taxon>Mycenaceae</taxon>
        <taxon>Mycena</taxon>
    </lineage>
</organism>
<sequence>MSQRALQMPEIVGLICNEIEEQHPIGEVPFLSSVLASTARVSSIFANECLGRLWSCQDGLCNLLRLLPTECYTMKGSDVETMTVERTLTRKDFDRVTLYAQRIKHMQCKKLPPINVCSSAITSLEYSVSSADHTGLPYISMLLACSLETLHLTASGDSTSFLATSGARCANLTEFSMFTPEPYASESLSTAYNSFLGHLTRLDTIDVDSMACASFQQLAALPTLQSLVIRDNSLHRFKLPSGMCFPTLDNLELHYSSFKTMGKMLDAMETPQLTSIEVDSAAYAKAHIIRAIFIRFAEQLPLSQLHAITIDTDAETVPSGTHEALTLHTLEPLLSFGCLVHANIRLNTGFDLSDTCIARIAAAWPQIKSLRLALPYDAKYTVWSSTTIAGLQTFACNCPLLESLGLSLDGSVEPPEVQLIDVMTQQVKLRTLDVGTSMLEFPQSTAEFLSAVFPALAKIETYWDSSNHIQDRFNSVSAWRLVESQLRFGIKVRKWERVLGQVHGSSLPTIVDVEGSEPIM</sequence>
<proteinExistence type="predicted"/>
<dbReference type="AlphaFoldDB" id="A0AAD7I0L5"/>
<protein>
    <submittedName>
        <fullName evidence="1">Uncharacterized protein</fullName>
    </submittedName>
</protein>